<evidence type="ECO:0000313" key="3">
    <source>
        <dbReference type="Proteomes" id="UP000713904"/>
    </source>
</evidence>
<dbReference type="GO" id="GO:0051989">
    <property type="term" value="F:coproporphyrinogen dehydrogenase activity"/>
    <property type="evidence" value="ECO:0007669"/>
    <property type="project" value="UniProtKB-EC"/>
</dbReference>
<dbReference type="InterPro" id="IPR034505">
    <property type="entry name" value="Coproporphyrinogen-III_oxidase"/>
</dbReference>
<dbReference type="CDD" id="cd01335">
    <property type="entry name" value="Radical_SAM"/>
    <property type="match status" value="1"/>
</dbReference>
<dbReference type="NCBIfam" id="TIGR03994">
    <property type="entry name" value="rSAM_HemZ"/>
    <property type="match status" value="1"/>
</dbReference>
<protein>
    <submittedName>
        <fullName evidence="2">Coproporphyrinogen dehydrogenase HemZ</fullName>
        <ecNumber evidence="2">1.3.98.3</ecNumber>
    </submittedName>
</protein>
<gene>
    <name evidence="2" type="primary">hemZ</name>
    <name evidence="2" type="ORF">HLB29_04520</name>
</gene>
<dbReference type="SMART" id="SM00729">
    <property type="entry name" value="Elp3"/>
    <property type="match status" value="1"/>
</dbReference>
<dbReference type="Pfam" id="PF04055">
    <property type="entry name" value="Radical_SAM"/>
    <property type="match status" value="1"/>
</dbReference>
<comment type="caution">
    <text evidence="2">The sequence shown here is derived from an EMBL/GenBank/DDBJ whole genome shotgun (WGS) entry which is preliminary data.</text>
</comment>
<dbReference type="InterPro" id="IPR058240">
    <property type="entry name" value="rSAM_sf"/>
</dbReference>
<keyword evidence="3" id="KW-1185">Reference proteome</keyword>
<dbReference type="InterPro" id="IPR006638">
    <property type="entry name" value="Elp3/MiaA/NifB-like_rSAM"/>
</dbReference>
<dbReference type="SFLD" id="SFLDS00029">
    <property type="entry name" value="Radical_SAM"/>
    <property type="match status" value="1"/>
</dbReference>
<dbReference type="SFLD" id="SFLDF00310">
    <property type="entry name" value="oxygen-independent_coproporphy"/>
    <property type="match status" value="1"/>
</dbReference>
<name>A0ABR6TLB1_9FIRM</name>
<dbReference type="EC" id="1.3.98.3" evidence="2"/>
<dbReference type="PROSITE" id="PS51918">
    <property type="entry name" value="RADICAL_SAM"/>
    <property type="match status" value="1"/>
</dbReference>
<dbReference type="RefSeq" id="WP_185623958.1">
    <property type="nucleotide sequence ID" value="NZ_JABGBW010000002.1"/>
</dbReference>
<dbReference type="SUPFAM" id="SSF102114">
    <property type="entry name" value="Radical SAM enzymes"/>
    <property type="match status" value="1"/>
</dbReference>
<accession>A0ABR6TLB1</accession>
<evidence type="ECO:0000259" key="1">
    <source>
        <dbReference type="PROSITE" id="PS51918"/>
    </source>
</evidence>
<sequence length="562" mass="65467">MINILLLGHDYKYELSEFFRLFSSEFSYLDSSEDFDVIKDINKVLLEKEKYDELVELFVEKSLYIKNENNRINIADKIKNVIDKIEGDLLINLLCRESTDEGIILRTRTIIYSGYEIIFDNQIEELINEKKFAKNFKKIDNNIKTVSKRIIQRSIFDYLYNKFDANVPWGILTGIRPVKIIHSLLDKGMNEYEISEFMKKEYLISDEKLDLTINIARRERKFIYPLSKDKISLYVSIPFCPTRCLYCSFPSHPLGKFGDLRGQYVNALIKEAVGLNKLIEMQGKEIETLYIGGGTPTALEYKDLETLIKALFEIFDLSNIKEFTVEAGRPDSITFDKLKVLKDNNVTRISINPQTMNDSTLKLIGRNHTVDDIKKCFTMARELKFDNINMDLILGLPGETPEMVKHTMDEILKLNPESITVHTLALKRASDLKINVDNYKDEFTSYQNMIKMLEISKQSMNYGGYNPYYMYRQKHMLGNLENIGYSKEGYECLYNMQIMEEKQSNYAIGAGAVSKFVYIDENRIERVDDVKNLEIYLERVDEMIDKKVREVEKNANRSSKGD</sequence>
<organism evidence="2 3">
    <name type="scientific">Peptostreptococcus canis</name>
    <dbReference type="NCBI Taxonomy" id="1159213"/>
    <lineage>
        <taxon>Bacteria</taxon>
        <taxon>Bacillati</taxon>
        <taxon>Bacillota</taxon>
        <taxon>Clostridia</taxon>
        <taxon>Peptostreptococcales</taxon>
        <taxon>Peptostreptococcaceae</taxon>
        <taxon>Peptostreptococcus</taxon>
    </lineage>
</organism>
<dbReference type="PANTHER" id="PTHR13932:SF1">
    <property type="entry name" value="OXYGEN-INDEPENDENT COPROPORPHYRINOGEN-III OXIDASE-LIKE PROTEIN HEMZ"/>
    <property type="match status" value="1"/>
</dbReference>
<evidence type="ECO:0000313" key="2">
    <source>
        <dbReference type="EMBL" id="MBC2575943.1"/>
    </source>
</evidence>
<reference evidence="2 3" key="1">
    <citation type="submission" date="2020-05" db="EMBL/GenBank/DDBJ databases">
        <title>Draft genome of xy-202 and genomic insight in genome of the genus Peptostreptococcus.</title>
        <authorList>
            <person name="Zhang Z."/>
        </authorList>
    </citation>
    <scope>NUCLEOTIDE SEQUENCE [LARGE SCALE GENOMIC DNA]</scope>
    <source>
        <strain evidence="2 3">DSM 27025</strain>
    </source>
</reference>
<dbReference type="EMBL" id="JABGBW010000002">
    <property type="protein sequence ID" value="MBC2575943.1"/>
    <property type="molecule type" value="Genomic_DNA"/>
</dbReference>
<dbReference type="InterPro" id="IPR007197">
    <property type="entry name" value="rSAM"/>
</dbReference>
<dbReference type="PANTHER" id="PTHR13932">
    <property type="entry name" value="COPROPORPHYRINIGEN III OXIDASE"/>
    <property type="match status" value="1"/>
</dbReference>
<feature type="domain" description="Radical SAM core" evidence="1">
    <location>
        <begin position="225"/>
        <end position="466"/>
    </location>
</feature>
<keyword evidence="2" id="KW-0560">Oxidoreductase</keyword>
<dbReference type="Gene3D" id="3.80.30.20">
    <property type="entry name" value="tm_1862 like domain"/>
    <property type="match status" value="1"/>
</dbReference>
<dbReference type="InterPro" id="IPR023404">
    <property type="entry name" value="rSAM_horseshoe"/>
</dbReference>
<dbReference type="Proteomes" id="UP000713904">
    <property type="component" value="Unassembled WGS sequence"/>
</dbReference>
<dbReference type="SFLD" id="SFLDG01082">
    <property type="entry name" value="B12-binding_domain_containing"/>
    <property type="match status" value="1"/>
</dbReference>
<dbReference type="SFLD" id="SFLDG01065">
    <property type="entry name" value="anaerobic_coproporphyrinogen-I"/>
    <property type="match status" value="1"/>
</dbReference>
<dbReference type="InterPro" id="IPR023995">
    <property type="entry name" value="HemZ"/>
</dbReference>
<proteinExistence type="predicted"/>